<accession>A0ABW0HNX9</accession>
<organism evidence="2 3">
    <name type="scientific">Cohnella soli</name>
    <dbReference type="NCBI Taxonomy" id="425005"/>
    <lineage>
        <taxon>Bacteria</taxon>
        <taxon>Bacillati</taxon>
        <taxon>Bacillota</taxon>
        <taxon>Bacilli</taxon>
        <taxon>Bacillales</taxon>
        <taxon>Paenibacillaceae</taxon>
        <taxon>Cohnella</taxon>
    </lineage>
</organism>
<keyword evidence="3" id="KW-1185">Reference proteome</keyword>
<dbReference type="SUPFAM" id="SSF110857">
    <property type="entry name" value="Gamma-glutamyl cyclotransferase-like"/>
    <property type="match status" value="1"/>
</dbReference>
<dbReference type="InterPro" id="IPR009288">
    <property type="entry name" value="AIG2-like_dom"/>
</dbReference>
<comment type="caution">
    <text evidence="2">The sequence shown here is derived from an EMBL/GenBank/DDBJ whole genome shotgun (WGS) entry which is preliminary data.</text>
</comment>
<dbReference type="EMBL" id="JBHSMI010000016">
    <property type="protein sequence ID" value="MFC5402941.1"/>
    <property type="molecule type" value="Genomic_DNA"/>
</dbReference>
<evidence type="ECO:0000259" key="1">
    <source>
        <dbReference type="Pfam" id="PF06094"/>
    </source>
</evidence>
<name>A0ABW0HNX9_9BACL</name>
<dbReference type="Proteomes" id="UP001596113">
    <property type="component" value="Unassembled WGS sequence"/>
</dbReference>
<feature type="domain" description="Gamma-glutamylcyclotransferase AIG2-like" evidence="1">
    <location>
        <begin position="9"/>
        <end position="122"/>
    </location>
</feature>
<proteinExistence type="predicted"/>
<sequence length="129" mass="14261">MKTTQKVNVFVYGTLQSGERNHRVIHGHILDTVSGKVSGKLYDVGSYPAAVLGSEGVIEGEWLLIDEAGLVGTDRLEGYTGPDDRNYYDRVWVTDLNGGTEGWIYVWSDSKNLPEIRNGSWKNRNAAAS</sequence>
<reference evidence="3" key="1">
    <citation type="journal article" date="2019" name="Int. J. Syst. Evol. Microbiol.">
        <title>The Global Catalogue of Microorganisms (GCM) 10K type strain sequencing project: providing services to taxonomists for standard genome sequencing and annotation.</title>
        <authorList>
            <consortium name="The Broad Institute Genomics Platform"/>
            <consortium name="The Broad Institute Genome Sequencing Center for Infectious Disease"/>
            <person name="Wu L."/>
            <person name="Ma J."/>
        </authorList>
    </citation>
    <scope>NUCLEOTIDE SEQUENCE [LARGE SCALE GENOMIC DNA]</scope>
    <source>
        <strain evidence="3">CGMCC 1.18575</strain>
    </source>
</reference>
<evidence type="ECO:0000313" key="2">
    <source>
        <dbReference type="EMBL" id="MFC5402941.1"/>
    </source>
</evidence>
<gene>
    <name evidence="2" type="ORF">ACFPOF_09315</name>
</gene>
<dbReference type="Gene3D" id="3.10.490.10">
    <property type="entry name" value="Gamma-glutamyl cyclotransferase-like"/>
    <property type="match status" value="1"/>
</dbReference>
<evidence type="ECO:0000313" key="3">
    <source>
        <dbReference type="Proteomes" id="UP001596113"/>
    </source>
</evidence>
<dbReference type="InterPro" id="IPR036568">
    <property type="entry name" value="GGCT-like_sf"/>
</dbReference>
<dbReference type="InterPro" id="IPR013024">
    <property type="entry name" value="GGCT-like"/>
</dbReference>
<dbReference type="CDD" id="cd06661">
    <property type="entry name" value="GGCT_like"/>
    <property type="match status" value="1"/>
</dbReference>
<protein>
    <submittedName>
        <fullName evidence="2">Gamma-glutamylcyclotransferase</fullName>
    </submittedName>
</protein>
<dbReference type="RefSeq" id="WP_378131849.1">
    <property type="nucleotide sequence ID" value="NZ_JBHSMI010000016.1"/>
</dbReference>
<dbReference type="Pfam" id="PF06094">
    <property type="entry name" value="GGACT"/>
    <property type="match status" value="1"/>
</dbReference>